<dbReference type="PANTHER" id="PTHR11839:SF18">
    <property type="entry name" value="NUDIX HYDROLASE DOMAIN-CONTAINING PROTEIN"/>
    <property type="match status" value="1"/>
</dbReference>
<comment type="caution">
    <text evidence="4">The sequence shown here is derived from an EMBL/GenBank/DDBJ whole genome shotgun (WGS) entry which is preliminary data.</text>
</comment>
<accession>A0A9D1PPV2</accession>
<evidence type="ECO:0000259" key="3">
    <source>
        <dbReference type="PROSITE" id="PS51462"/>
    </source>
</evidence>
<reference evidence="4" key="2">
    <citation type="submission" date="2021-04" db="EMBL/GenBank/DDBJ databases">
        <authorList>
            <person name="Gilroy R."/>
        </authorList>
    </citation>
    <scope>NUCLEOTIDE SEQUENCE</scope>
    <source>
        <strain evidence="4">5790</strain>
    </source>
</reference>
<evidence type="ECO:0000256" key="2">
    <source>
        <dbReference type="ARBA" id="ARBA00022801"/>
    </source>
</evidence>
<sequence length="178" mass="20142">MIYYEKSVSSEQIYSGKIIKVRLDKVEMPDGSLADRELVEHPGGVGIVAVTDENEIILVKQFRKPFEKDIYEIPAGKLEPGEDHRECGIRELSEETGCRADSFEYLGFMYPSPGFLDEVTHIYLATGLHRGSAHPDDDEFLDVLYVPVKEVRQMIMDNRINDGKTVFGVLKALEFLKG</sequence>
<comment type="cofactor">
    <cofactor evidence="1">
        <name>Mg(2+)</name>
        <dbReference type="ChEBI" id="CHEBI:18420"/>
    </cofactor>
</comment>
<organism evidence="4 5">
    <name type="scientific">Candidatus Monoglobus merdigallinarum</name>
    <dbReference type="NCBI Taxonomy" id="2838698"/>
    <lineage>
        <taxon>Bacteria</taxon>
        <taxon>Bacillati</taxon>
        <taxon>Bacillota</taxon>
        <taxon>Clostridia</taxon>
        <taxon>Monoglobales</taxon>
        <taxon>Monoglobaceae</taxon>
        <taxon>Monoglobus</taxon>
    </lineage>
</organism>
<proteinExistence type="predicted"/>
<dbReference type="Proteomes" id="UP000824162">
    <property type="component" value="Unassembled WGS sequence"/>
</dbReference>
<keyword evidence="2 4" id="KW-0378">Hydrolase</keyword>
<dbReference type="FunFam" id="3.90.79.10:FF:000024">
    <property type="entry name" value="ADP-ribose pyrophosphatase"/>
    <property type="match status" value="1"/>
</dbReference>
<dbReference type="GO" id="GO:0016787">
    <property type="term" value="F:hydrolase activity"/>
    <property type="evidence" value="ECO:0007669"/>
    <property type="project" value="UniProtKB-KW"/>
</dbReference>
<dbReference type="GO" id="GO:0006753">
    <property type="term" value="P:nucleoside phosphate metabolic process"/>
    <property type="evidence" value="ECO:0007669"/>
    <property type="project" value="TreeGrafter"/>
</dbReference>
<dbReference type="InterPro" id="IPR000086">
    <property type="entry name" value="NUDIX_hydrolase_dom"/>
</dbReference>
<dbReference type="PROSITE" id="PS51462">
    <property type="entry name" value="NUDIX"/>
    <property type="match status" value="1"/>
</dbReference>
<dbReference type="AlphaFoldDB" id="A0A9D1PPV2"/>
<dbReference type="InterPro" id="IPR015797">
    <property type="entry name" value="NUDIX_hydrolase-like_dom_sf"/>
</dbReference>
<dbReference type="SUPFAM" id="SSF55811">
    <property type="entry name" value="Nudix"/>
    <property type="match status" value="1"/>
</dbReference>
<dbReference type="PANTHER" id="PTHR11839">
    <property type="entry name" value="UDP/ADP-SUGAR PYROPHOSPHATASE"/>
    <property type="match status" value="1"/>
</dbReference>
<evidence type="ECO:0000313" key="4">
    <source>
        <dbReference type="EMBL" id="HIV85268.1"/>
    </source>
</evidence>
<dbReference type="Pfam" id="PF00293">
    <property type="entry name" value="NUDIX"/>
    <property type="match status" value="1"/>
</dbReference>
<name>A0A9D1PPV2_9FIRM</name>
<protein>
    <submittedName>
        <fullName evidence="4">NUDIX hydrolase</fullName>
    </submittedName>
</protein>
<dbReference type="Gene3D" id="3.90.79.10">
    <property type="entry name" value="Nucleoside Triphosphate Pyrophosphohydrolase"/>
    <property type="match status" value="1"/>
</dbReference>
<dbReference type="CDD" id="cd03424">
    <property type="entry name" value="NUDIX_ADPRase_Nudt5_UGPPase_Nudt14"/>
    <property type="match status" value="1"/>
</dbReference>
<feature type="domain" description="Nudix hydrolase" evidence="3">
    <location>
        <begin position="40"/>
        <end position="168"/>
    </location>
</feature>
<evidence type="ECO:0000313" key="5">
    <source>
        <dbReference type="Proteomes" id="UP000824162"/>
    </source>
</evidence>
<dbReference type="GO" id="GO:0005829">
    <property type="term" value="C:cytosol"/>
    <property type="evidence" value="ECO:0007669"/>
    <property type="project" value="TreeGrafter"/>
</dbReference>
<dbReference type="EMBL" id="DXIJ01000007">
    <property type="protein sequence ID" value="HIV85268.1"/>
    <property type="molecule type" value="Genomic_DNA"/>
</dbReference>
<dbReference type="GO" id="GO:0019693">
    <property type="term" value="P:ribose phosphate metabolic process"/>
    <property type="evidence" value="ECO:0007669"/>
    <property type="project" value="TreeGrafter"/>
</dbReference>
<reference evidence="4" key="1">
    <citation type="journal article" date="2021" name="PeerJ">
        <title>Extensive microbial diversity within the chicken gut microbiome revealed by metagenomics and culture.</title>
        <authorList>
            <person name="Gilroy R."/>
            <person name="Ravi A."/>
            <person name="Getino M."/>
            <person name="Pursley I."/>
            <person name="Horton D.L."/>
            <person name="Alikhan N.F."/>
            <person name="Baker D."/>
            <person name="Gharbi K."/>
            <person name="Hall N."/>
            <person name="Watson M."/>
            <person name="Adriaenssens E.M."/>
            <person name="Foster-Nyarko E."/>
            <person name="Jarju S."/>
            <person name="Secka A."/>
            <person name="Antonio M."/>
            <person name="Oren A."/>
            <person name="Chaudhuri R.R."/>
            <person name="La Ragione R."/>
            <person name="Hildebrand F."/>
            <person name="Pallen M.J."/>
        </authorList>
    </citation>
    <scope>NUCLEOTIDE SEQUENCE</scope>
    <source>
        <strain evidence="4">5790</strain>
    </source>
</reference>
<gene>
    <name evidence="4" type="ORF">H9900_00475</name>
</gene>
<evidence type="ECO:0000256" key="1">
    <source>
        <dbReference type="ARBA" id="ARBA00001946"/>
    </source>
</evidence>